<evidence type="ECO:0000256" key="4">
    <source>
        <dbReference type="ARBA" id="ARBA00022741"/>
    </source>
</evidence>
<dbReference type="OrthoDB" id="9760358at2"/>
<dbReference type="Pfam" id="PF00664">
    <property type="entry name" value="ABC_membrane"/>
    <property type="match status" value="1"/>
</dbReference>
<dbReference type="Gene3D" id="3.40.50.300">
    <property type="entry name" value="P-loop containing nucleotide triphosphate hydrolases"/>
    <property type="match status" value="1"/>
</dbReference>
<dbReference type="InterPro" id="IPR017871">
    <property type="entry name" value="ABC_transporter-like_CS"/>
</dbReference>
<dbReference type="SUPFAM" id="SSF90123">
    <property type="entry name" value="ABC transporter transmembrane region"/>
    <property type="match status" value="1"/>
</dbReference>
<dbReference type="CDD" id="cd18552">
    <property type="entry name" value="ABC_6TM_MsbA_like"/>
    <property type="match status" value="1"/>
</dbReference>
<dbReference type="RefSeq" id="WP_010263229.1">
    <property type="nucleotide sequence ID" value="NZ_CAEG01000012.1"/>
</dbReference>
<evidence type="ECO:0000256" key="2">
    <source>
        <dbReference type="ARBA" id="ARBA00022448"/>
    </source>
</evidence>
<dbReference type="GO" id="GO:0005886">
    <property type="term" value="C:plasma membrane"/>
    <property type="evidence" value="ECO:0007669"/>
    <property type="project" value="UniProtKB-SubCell"/>
</dbReference>
<keyword evidence="7 8" id="KW-0472">Membrane</keyword>
<dbReference type="PANTHER" id="PTHR43394:SF1">
    <property type="entry name" value="ATP-BINDING CASSETTE SUB-FAMILY B MEMBER 10, MITOCHONDRIAL"/>
    <property type="match status" value="1"/>
</dbReference>
<organism evidence="11 12">
    <name type="scientific">Alistipes timonensis JC136</name>
    <dbReference type="NCBI Taxonomy" id="1033731"/>
    <lineage>
        <taxon>Bacteria</taxon>
        <taxon>Pseudomonadati</taxon>
        <taxon>Bacteroidota</taxon>
        <taxon>Bacteroidia</taxon>
        <taxon>Bacteroidales</taxon>
        <taxon>Rikenellaceae</taxon>
        <taxon>Alistipes</taxon>
    </lineage>
</organism>
<feature type="domain" description="ABC transporter" evidence="9">
    <location>
        <begin position="371"/>
        <end position="605"/>
    </location>
</feature>
<evidence type="ECO:0000256" key="8">
    <source>
        <dbReference type="SAM" id="Phobius"/>
    </source>
</evidence>
<keyword evidence="5 11" id="KW-0067">ATP-binding</keyword>
<feature type="transmembrane region" description="Helical" evidence="8">
    <location>
        <begin position="90"/>
        <end position="112"/>
    </location>
</feature>
<dbReference type="InterPro" id="IPR011527">
    <property type="entry name" value="ABC1_TM_dom"/>
</dbReference>
<dbReference type="SMART" id="SM00382">
    <property type="entry name" value="AAA"/>
    <property type="match status" value="1"/>
</dbReference>
<dbReference type="Gene3D" id="1.20.1560.10">
    <property type="entry name" value="ABC transporter type 1, transmembrane domain"/>
    <property type="match status" value="1"/>
</dbReference>
<dbReference type="GO" id="GO:0015421">
    <property type="term" value="F:ABC-type oligopeptide transporter activity"/>
    <property type="evidence" value="ECO:0007669"/>
    <property type="project" value="TreeGrafter"/>
</dbReference>
<gene>
    <name evidence="11" type="ORF">SAMN05444145_102255</name>
</gene>
<name>A0A1H3ZLL0_9BACT</name>
<feature type="transmembrane region" description="Helical" evidence="8">
    <location>
        <begin position="180"/>
        <end position="213"/>
    </location>
</feature>
<evidence type="ECO:0000256" key="1">
    <source>
        <dbReference type="ARBA" id="ARBA00004651"/>
    </source>
</evidence>
<dbReference type="Pfam" id="PF00005">
    <property type="entry name" value="ABC_tran"/>
    <property type="match status" value="1"/>
</dbReference>
<keyword evidence="12" id="KW-1185">Reference proteome</keyword>
<protein>
    <submittedName>
        <fullName evidence="11">ATP-binding cassette, subfamily B, MsbA</fullName>
    </submittedName>
</protein>
<dbReference type="PANTHER" id="PTHR43394">
    <property type="entry name" value="ATP-DEPENDENT PERMEASE MDL1, MITOCHONDRIAL"/>
    <property type="match status" value="1"/>
</dbReference>
<keyword evidence="3 8" id="KW-0812">Transmembrane</keyword>
<dbReference type="InterPro" id="IPR036640">
    <property type="entry name" value="ABC1_TM_sf"/>
</dbReference>
<keyword evidence="4" id="KW-0547">Nucleotide-binding</keyword>
<sequence length="609" mass="68300">MFKTYMRLLGFARPIRKYAVPYFFYSLFYALFNSLTFMLIIPILNTMFDANYSFEYVEKLPPVELNKEYLATLFNFTYSHIFQEYSTQNVLMLLAVVAICISLLSNLFRYLGAWTMENMRTRTLQRMRNEMFSRVMDMNVGYFSDQRKGDIISKITSDVGVVQFCITNTLQVSFREPFLIIGYIVMMVAISWELAVFSVLFLPVVALLIGSIVKKLRHPARTNQQRMGEMVATLDESLAGIKVIKSYNAVEYIKQKYYAISADLARLTLSMARRQQLASPMSEFLGITAVGVILVFGGSLVAKGTLDPGGFIAFVAIFSQITRPVRTFIDQFANINQGIAAGERIFSIIDTKPEIQDSPDAKELTGLKEKIEFRDVHFSYDGSREVIDGVSFEILRGQTVALVGPSGGGKSTLSELLPRFYDPTSGDIRIDGVSLRDYTQESVREHMSVVAQDTVLFNDTIEGNIAMGKRGATHEEVVEAAKVANADCFIRESPEGYETNIGDRGVKLSGGQRQRLSIARAVLKNPDILILDEATSALDTESEKLVQEALNNLLKGRTSVVIAHRLSTIHNADQIIVVDHGRIAERGTHAELMERNGIYAKLIEMQSFD</sequence>
<feature type="transmembrane region" description="Helical" evidence="8">
    <location>
        <begin position="20"/>
        <end position="44"/>
    </location>
</feature>
<evidence type="ECO:0000256" key="6">
    <source>
        <dbReference type="ARBA" id="ARBA00022989"/>
    </source>
</evidence>
<keyword evidence="6 8" id="KW-1133">Transmembrane helix</keyword>
<evidence type="ECO:0000313" key="12">
    <source>
        <dbReference type="Proteomes" id="UP000183253"/>
    </source>
</evidence>
<dbReference type="PROSITE" id="PS50929">
    <property type="entry name" value="ABC_TM1F"/>
    <property type="match status" value="1"/>
</dbReference>
<dbReference type="PROSITE" id="PS50893">
    <property type="entry name" value="ABC_TRANSPORTER_2"/>
    <property type="match status" value="1"/>
</dbReference>
<dbReference type="InterPro" id="IPR003439">
    <property type="entry name" value="ABC_transporter-like_ATP-bd"/>
</dbReference>
<dbReference type="InterPro" id="IPR003593">
    <property type="entry name" value="AAA+_ATPase"/>
</dbReference>
<feature type="transmembrane region" description="Helical" evidence="8">
    <location>
        <begin position="284"/>
        <end position="302"/>
    </location>
</feature>
<dbReference type="CDD" id="cd03251">
    <property type="entry name" value="ABCC_MsbA"/>
    <property type="match status" value="1"/>
</dbReference>
<proteinExistence type="predicted"/>
<dbReference type="EMBL" id="FNRI01000002">
    <property type="protein sequence ID" value="SEA24538.1"/>
    <property type="molecule type" value="Genomic_DNA"/>
</dbReference>
<evidence type="ECO:0000259" key="10">
    <source>
        <dbReference type="PROSITE" id="PS50929"/>
    </source>
</evidence>
<evidence type="ECO:0000256" key="5">
    <source>
        <dbReference type="ARBA" id="ARBA00022840"/>
    </source>
</evidence>
<dbReference type="Proteomes" id="UP000183253">
    <property type="component" value="Unassembled WGS sequence"/>
</dbReference>
<dbReference type="PROSITE" id="PS00211">
    <property type="entry name" value="ABC_TRANSPORTER_1"/>
    <property type="match status" value="1"/>
</dbReference>
<keyword evidence="2" id="KW-0813">Transport</keyword>
<accession>A0A1H3ZLL0</accession>
<evidence type="ECO:0000259" key="9">
    <source>
        <dbReference type="PROSITE" id="PS50893"/>
    </source>
</evidence>
<dbReference type="AlphaFoldDB" id="A0A1H3ZLL0"/>
<reference evidence="11 12" key="1">
    <citation type="submission" date="2016-10" db="EMBL/GenBank/DDBJ databases">
        <authorList>
            <person name="de Groot N.N."/>
        </authorList>
    </citation>
    <scope>NUCLEOTIDE SEQUENCE [LARGE SCALE GENOMIC DNA]</scope>
    <source>
        <strain evidence="11 12">DSM 25383</strain>
    </source>
</reference>
<comment type="subcellular location">
    <subcellularLocation>
        <location evidence="1">Cell membrane</location>
        <topology evidence="1">Multi-pass membrane protein</topology>
    </subcellularLocation>
</comment>
<dbReference type="SUPFAM" id="SSF52540">
    <property type="entry name" value="P-loop containing nucleoside triphosphate hydrolases"/>
    <property type="match status" value="1"/>
</dbReference>
<feature type="domain" description="ABC transmembrane type-1" evidence="10">
    <location>
        <begin position="23"/>
        <end position="337"/>
    </location>
</feature>
<dbReference type="GO" id="GO:0005524">
    <property type="term" value="F:ATP binding"/>
    <property type="evidence" value="ECO:0007669"/>
    <property type="project" value="UniProtKB-KW"/>
</dbReference>
<evidence type="ECO:0000313" key="11">
    <source>
        <dbReference type="EMBL" id="SEA24538.1"/>
    </source>
</evidence>
<dbReference type="InterPro" id="IPR039421">
    <property type="entry name" value="Type_1_exporter"/>
</dbReference>
<dbReference type="FunFam" id="3.40.50.300:FF:000287">
    <property type="entry name" value="Multidrug ABC transporter ATP-binding protein"/>
    <property type="match status" value="1"/>
</dbReference>
<dbReference type="GO" id="GO:0016887">
    <property type="term" value="F:ATP hydrolysis activity"/>
    <property type="evidence" value="ECO:0007669"/>
    <property type="project" value="InterPro"/>
</dbReference>
<dbReference type="InterPro" id="IPR027417">
    <property type="entry name" value="P-loop_NTPase"/>
</dbReference>
<evidence type="ECO:0000256" key="3">
    <source>
        <dbReference type="ARBA" id="ARBA00022692"/>
    </source>
</evidence>
<evidence type="ECO:0000256" key="7">
    <source>
        <dbReference type="ARBA" id="ARBA00023136"/>
    </source>
</evidence>
<dbReference type="STRING" id="1033731.SAMN05444145_102255"/>